<name>A0A378UGB3_BERDE</name>
<reference evidence="2 3" key="1">
    <citation type="submission" date="2018-06" db="EMBL/GenBank/DDBJ databases">
        <authorList>
            <consortium name="Pathogen Informatics"/>
            <person name="Doyle S."/>
        </authorList>
    </citation>
    <scope>NUCLEOTIDE SEQUENCE [LARGE SCALE GENOMIC DNA]</scope>
    <source>
        <strain evidence="2 3">NCTC10295</strain>
    </source>
</reference>
<feature type="region of interest" description="Disordered" evidence="1">
    <location>
        <begin position="51"/>
        <end position="71"/>
    </location>
</feature>
<dbReference type="Proteomes" id="UP000254651">
    <property type="component" value="Unassembled WGS sequence"/>
</dbReference>
<feature type="compositionally biased region" description="Polar residues" evidence="1">
    <location>
        <begin position="58"/>
        <end position="71"/>
    </location>
</feature>
<gene>
    <name evidence="2" type="ORF">NCTC10295_01096</name>
</gene>
<evidence type="ECO:0000313" key="2">
    <source>
        <dbReference type="EMBL" id="STZ76335.1"/>
    </source>
</evidence>
<proteinExistence type="predicted"/>
<protein>
    <submittedName>
        <fullName evidence="2">Uncharacterized protein</fullName>
    </submittedName>
</protein>
<keyword evidence="3" id="KW-1185">Reference proteome</keyword>
<dbReference type="AlphaFoldDB" id="A0A378UGB3"/>
<organism evidence="2 3">
    <name type="scientific">Bergeriella denitrificans</name>
    <name type="common">Neisseria denitrificans</name>
    <dbReference type="NCBI Taxonomy" id="494"/>
    <lineage>
        <taxon>Bacteria</taxon>
        <taxon>Pseudomonadati</taxon>
        <taxon>Pseudomonadota</taxon>
        <taxon>Betaproteobacteria</taxon>
        <taxon>Neisseriales</taxon>
        <taxon>Neisseriaceae</taxon>
        <taxon>Bergeriella</taxon>
    </lineage>
</organism>
<dbReference type="EMBL" id="UGQS01000002">
    <property type="protein sequence ID" value="STZ76335.1"/>
    <property type="molecule type" value="Genomic_DNA"/>
</dbReference>
<accession>A0A378UGB3</accession>
<sequence length="71" mass="7516">MTKIKVRAAEGLNVPMEHDPYAYIGADAVEVDGDSLYYRCLLADGDLVAAEDAAEPDTGSSKPAKTQKGSE</sequence>
<dbReference type="RefSeq" id="WP_066076138.1">
    <property type="nucleotide sequence ID" value="NZ_CP181246.1"/>
</dbReference>
<evidence type="ECO:0000256" key="1">
    <source>
        <dbReference type="SAM" id="MobiDB-lite"/>
    </source>
</evidence>
<evidence type="ECO:0000313" key="3">
    <source>
        <dbReference type="Proteomes" id="UP000254651"/>
    </source>
</evidence>